<evidence type="ECO:0000259" key="1">
    <source>
        <dbReference type="Pfam" id="PF12697"/>
    </source>
</evidence>
<dbReference type="AlphaFoldDB" id="A0A8S9UPI4"/>
<gene>
    <name evidence="2" type="ORF">GN958_ATG09521</name>
</gene>
<dbReference type="InterPro" id="IPR029058">
    <property type="entry name" value="AB_hydrolase_fold"/>
</dbReference>
<comment type="caution">
    <text evidence="2">The sequence shown here is derived from an EMBL/GenBank/DDBJ whole genome shotgun (WGS) entry which is preliminary data.</text>
</comment>
<dbReference type="SUPFAM" id="SSF53474">
    <property type="entry name" value="alpha/beta-Hydrolases"/>
    <property type="match status" value="1"/>
</dbReference>
<sequence>MSTKVTLLFAHGGGFCKETWDPIIRRLKESQVVQSVPTEIVTFDFPYHGDKHDSAAVQSFEVDLSNPKAPRVWNEKHDLVGWVAGAVQEQVANWKDTTKMEDAEGTKQHKLIGIGHSMGSAGLWATEVAHPGTFDGLILFEPVLAQNSPETDYMIDFMVGLTLQRGKTWPSRATAEEHFHKLRNFAKWDRETLAGYLQGGLVEADNGTVTLACHPNIEASLYCQPPLWLTEHELQQPKCPITFHWGSRSKMWFRERFEGLQSKLPHIYTMREAMEGNSHVLVLGDPELAAKKIAQDLVELEPYTATSKNSLLKCHQSNSNLNFYADM</sequence>
<dbReference type="InterPro" id="IPR000073">
    <property type="entry name" value="AB_hydrolase_1"/>
</dbReference>
<protein>
    <submittedName>
        <fullName evidence="2">Alpha/beta hydrolase family</fullName>
    </submittedName>
</protein>
<dbReference type="Proteomes" id="UP000704712">
    <property type="component" value="Unassembled WGS sequence"/>
</dbReference>
<evidence type="ECO:0000313" key="2">
    <source>
        <dbReference type="EMBL" id="KAF4141312.1"/>
    </source>
</evidence>
<name>A0A8S9UPI4_PHYIN</name>
<dbReference type="EMBL" id="JAACNO010001356">
    <property type="protein sequence ID" value="KAF4141312.1"/>
    <property type="molecule type" value="Genomic_DNA"/>
</dbReference>
<dbReference type="InterPro" id="IPR050228">
    <property type="entry name" value="Carboxylesterase_BioH"/>
</dbReference>
<organism evidence="2 3">
    <name type="scientific">Phytophthora infestans</name>
    <name type="common">Potato late blight agent</name>
    <name type="synonym">Botrytis infestans</name>
    <dbReference type="NCBI Taxonomy" id="4787"/>
    <lineage>
        <taxon>Eukaryota</taxon>
        <taxon>Sar</taxon>
        <taxon>Stramenopiles</taxon>
        <taxon>Oomycota</taxon>
        <taxon>Peronosporomycetes</taxon>
        <taxon>Peronosporales</taxon>
        <taxon>Peronosporaceae</taxon>
        <taxon>Phytophthora</taxon>
    </lineage>
</organism>
<dbReference type="Pfam" id="PF12697">
    <property type="entry name" value="Abhydrolase_6"/>
    <property type="match status" value="1"/>
</dbReference>
<accession>A0A8S9UPI4</accession>
<evidence type="ECO:0000313" key="3">
    <source>
        <dbReference type="Proteomes" id="UP000704712"/>
    </source>
</evidence>
<feature type="domain" description="AB hydrolase-1" evidence="1">
    <location>
        <begin position="7"/>
        <end position="288"/>
    </location>
</feature>
<dbReference type="PANTHER" id="PTHR43194">
    <property type="entry name" value="HYDROLASE ALPHA/BETA FOLD FAMILY"/>
    <property type="match status" value="1"/>
</dbReference>
<proteinExistence type="predicted"/>
<keyword evidence="2" id="KW-0378">Hydrolase</keyword>
<reference evidence="2" key="1">
    <citation type="submission" date="2020-03" db="EMBL/GenBank/DDBJ databases">
        <title>Hybrid Assembly of Korean Phytophthora infestans isolates.</title>
        <authorList>
            <person name="Prokchorchik M."/>
            <person name="Lee Y."/>
            <person name="Seo J."/>
            <person name="Cho J.-H."/>
            <person name="Park Y.-E."/>
            <person name="Jang D.-C."/>
            <person name="Im J.-S."/>
            <person name="Choi J.-G."/>
            <person name="Park H.-J."/>
            <person name="Lee G.-B."/>
            <person name="Lee Y.-G."/>
            <person name="Hong S.-Y."/>
            <person name="Cho K."/>
            <person name="Sohn K.H."/>
        </authorList>
    </citation>
    <scope>NUCLEOTIDE SEQUENCE</scope>
    <source>
        <strain evidence="2">KR_2_A2</strain>
    </source>
</reference>
<dbReference type="GO" id="GO:0016787">
    <property type="term" value="F:hydrolase activity"/>
    <property type="evidence" value="ECO:0007669"/>
    <property type="project" value="UniProtKB-KW"/>
</dbReference>
<dbReference type="Gene3D" id="3.40.50.1820">
    <property type="entry name" value="alpha/beta hydrolase"/>
    <property type="match status" value="1"/>
</dbReference>
<dbReference type="PANTHER" id="PTHR43194:SF2">
    <property type="entry name" value="PEROXISOMAL MEMBRANE PROTEIN LPX1"/>
    <property type="match status" value="1"/>
</dbReference>